<dbReference type="InterPro" id="IPR019734">
    <property type="entry name" value="TPR_rpt"/>
</dbReference>
<proteinExistence type="predicted"/>
<evidence type="ECO:0000313" key="4">
    <source>
        <dbReference type="Proteomes" id="UP000650582"/>
    </source>
</evidence>
<evidence type="ECO:0000313" key="3">
    <source>
        <dbReference type="EMBL" id="KAF8679426.1"/>
    </source>
</evidence>
<evidence type="ECO:0000259" key="2">
    <source>
        <dbReference type="Pfam" id="PF12770"/>
    </source>
</evidence>
<dbReference type="Gene3D" id="1.25.40.10">
    <property type="entry name" value="Tetratricopeptide repeat domain"/>
    <property type="match status" value="4"/>
</dbReference>
<comment type="caution">
    <text evidence="3">The sequence shown here is derived from an EMBL/GenBank/DDBJ whole genome shotgun (WGS) entry which is preliminary data.</text>
</comment>
<name>A0A8H7H8Q7_9AGAM</name>
<dbReference type="Pfam" id="PF12770">
    <property type="entry name" value="CHAT"/>
    <property type="match status" value="1"/>
</dbReference>
<dbReference type="EMBL" id="JACYCC010000037">
    <property type="protein sequence ID" value="KAF8679426.1"/>
    <property type="molecule type" value="Genomic_DNA"/>
</dbReference>
<dbReference type="Proteomes" id="UP000650582">
    <property type="component" value="Unassembled WGS sequence"/>
</dbReference>
<dbReference type="PROSITE" id="PS50005">
    <property type="entry name" value="TPR"/>
    <property type="match status" value="1"/>
</dbReference>
<evidence type="ECO:0000256" key="1">
    <source>
        <dbReference type="PROSITE-ProRule" id="PRU00339"/>
    </source>
</evidence>
<sequence length="1208" mass="134773">MDGSSYEDLCKQAKTHHDRFRRLGELDDIEKAIEYGNRALGLTPEEHLDTPNRLTCLGNYYNDRYRRLGKLEDMEKSFNCRMRALGLTGEKDAELPVRMGDIGRSYTMRYRRLGDVDDLEQSLEYKCRALALSPHDHPDLSDRQADLGVSYGDRYRRMGGMADLEKSIEYKSRALIFTPDDHPNLPNRHAALGASYGNRYRRTGDMTDLEKAIECDSRALILTPDDHPDLPYRHAALGLSYGDRYRRTGDMADLEKAIECDSCALGLTPDGHPDLPYRHAALGLSYGDRYRRMGDMADLGKAIECDSRALILTPDDHPDLPHRHAALGVSYGDRYRRTGDMADLEKAIEHFCRALTLTPDDHPDLPYRHTALGLSYGDRYRRTGNTADLEKSIEYKSRALTLTPDDHPDLPVRHAALGVSYGDRYQRMGDMTDLEKAIECDSRALILTPDGHPDLPYRHAALGVSYNDRYRRMGDMADLEKAIEHFCRALTLTPDDHPDLPVRHAALGLSYGDRYRRTGDMADLEKAIECDSCALALTPDGHPDLPYRHAALGVSYGNQYQRMGDIADLERSIKCNSRALILTPHGHLDLPYRHAALGVSYGDRYRRMGDMADLEKSIEHLSRAHTLTPDGHPHLPLRHCQMAISRHHQYQHTGHPSHLHACLTSFRHSSRLSSAAPRDVFDYALRWANLASQYSYLNPLEAFRAALDVLPHFIWLGATTAQRYDNLTLTGNLAIRAGAAAIRSSEYGTGLEWLEHGRCIVWNQTLMLRSPLDDLEACHPVIAARLSWTSKQLDQANSGASVSESDKDVPEFRYRLAREYTDLLAQTRSLPGFEDFLQPPKATGLMRVARHGPVVVINCSKDDCDALVILPGQDRVGHVSLPSYTESKATHARSEIEQLLHNKGLRERGFRLKSGRVQQPDPDVGLVLADLWKGVVKPVLEYLGCLTNDTVNQMPHITWCPTGALTFLPLHAAGDYDQPGSRVFDHIISSYTPTLTALLASAPTVPHRAPRVLAVGQMATSGYSQLPGTARELASIRAHTHNRADYSQLIGSKATATAVLDAMEEHDWVHLACHAHQNATDPTKSGFFLHGGRLDLAAITRRSFRSKGLAFLSACQTATGDEKLPDEAIHLASGMLMAGYRSVIATMWSVMDEDAPVVADMVYSQLMKDGKIGSGEAGRALHAAVTKLREKVGERNIARWVPYIHIGC</sequence>
<dbReference type="SUPFAM" id="SSF81901">
    <property type="entry name" value="HCP-like"/>
    <property type="match status" value="1"/>
</dbReference>
<dbReference type="SUPFAM" id="SSF48452">
    <property type="entry name" value="TPR-like"/>
    <property type="match status" value="3"/>
</dbReference>
<dbReference type="PANTHER" id="PTHR19959">
    <property type="entry name" value="KINESIN LIGHT CHAIN"/>
    <property type="match status" value="1"/>
</dbReference>
<feature type="domain" description="CHAT" evidence="2">
    <location>
        <begin position="929"/>
        <end position="1207"/>
    </location>
</feature>
<organism evidence="3 4">
    <name type="scientific">Rhizoctonia solani</name>
    <dbReference type="NCBI Taxonomy" id="456999"/>
    <lineage>
        <taxon>Eukaryota</taxon>
        <taxon>Fungi</taxon>
        <taxon>Dikarya</taxon>
        <taxon>Basidiomycota</taxon>
        <taxon>Agaricomycotina</taxon>
        <taxon>Agaricomycetes</taxon>
        <taxon>Cantharellales</taxon>
        <taxon>Ceratobasidiaceae</taxon>
        <taxon>Rhizoctonia</taxon>
    </lineage>
</organism>
<protein>
    <submittedName>
        <fullName evidence="3">TPR-like protein</fullName>
    </submittedName>
</protein>
<dbReference type="PANTHER" id="PTHR19959:SF119">
    <property type="entry name" value="FUNGAL LIPASE-LIKE DOMAIN-CONTAINING PROTEIN"/>
    <property type="match status" value="1"/>
</dbReference>
<keyword evidence="1" id="KW-0802">TPR repeat</keyword>
<reference evidence="3" key="1">
    <citation type="submission" date="2020-09" db="EMBL/GenBank/DDBJ databases">
        <title>Comparative genome analyses of four rice-infecting Rhizoctonia solani isolates reveal extensive enrichment of homogalacturonan modification genes.</title>
        <authorList>
            <person name="Lee D.-Y."/>
            <person name="Jeon J."/>
            <person name="Kim K.-T."/>
            <person name="Cheong K."/>
            <person name="Song H."/>
            <person name="Choi G."/>
            <person name="Ko J."/>
            <person name="Opiyo S.O."/>
            <person name="Zuo S."/>
            <person name="Madhav S."/>
            <person name="Lee Y.-H."/>
            <person name="Wang G.-L."/>
        </authorList>
    </citation>
    <scope>NUCLEOTIDE SEQUENCE</scope>
    <source>
        <strain evidence="3">AG1-IA YN-7</strain>
    </source>
</reference>
<dbReference type="InterPro" id="IPR011990">
    <property type="entry name" value="TPR-like_helical_dom_sf"/>
</dbReference>
<accession>A0A8H7H8Q7</accession>
<dbReference type="AlphaFoldDB" id="A0A8H7H8Q7"/>
<gene>
    <name evidence="3" type="ORF">RHS04_04875</name>
</gene>
<feature type="repeat" description="TPR" evidence="1">
    <location>
        <begin position="463"/>
        <end position="496"/>
    </location>
</feature>
<dbReference type="InterPro" id="IPR024983">
    <property type="entry name" value="CHAT_dom"/>
</dbReference>